<feature type="transmembrane region" description="Helical" evidence="6">
    <location>
        <begin position="27"/>
        <end position="52"/>
    </location>
</feature>
<feature type="region of interest" description="Disordered" evidence="5">
    <location>
        <begin position="561"/>
        <end position="625"/>
    </location>
</feature>
<feature type="non-terminal residue" evidence="7">
    <location>
        <position position="1"/>
    </location>
</feature>
<feature type="transmembrane region" description="Helical" evidence="6">
    <location>
        <begin position="133"/>
        <end position="153"/>
    </location>
</feature>
<dbReference type="GO" id="GO:0022857">
    <property type="term" value="F:transmembrane transporter activity"/>
    <property type="evidence" value="ECO:0007669"/>
    <property type="project" value="InterPro"/>
</dbReference>
<evidence type="ECO:0000256" key="3">
    <source>
        <dbReference type="ARBA" id="ARBA00022989"/>
    </source>
</evidence>
<sequence>MQGSEEKEINVVDPTNEGKGGFRATMFIFALLTFESMGFVANMVSLVQYFLMVLHFDLQTAANTLTNFLGSAFLLSLLGGFLSDTYINRLTTCLIFGVLEVLALVIVTVQAYSHDLLPKADCPKDCVRGRIAFVFYTSLYLLAIGSGGVRGALPALGADQFNQKDPKEAKALATFFNCLLLSVVIGAAVGVTMIVWVAVNKAWYWGFFISALATAVGFIVFALGKPFYRLHVPGQSPLLRIIQVIVVAVKNRGLALPDTPNELYELSDKYYMDSIDSKITHTNQLRCLDKASILPKDVEPQPWKVCSVTQVEEVKIITRMLPIFISTIIMNTCLAQLQTFSVEQGNTQIMDKSLGHLQFPAPSIPVIPLVFMAFLIPLYEFVFVPFARKITHHPSGITQLQRVGVGLVLSAVSMAVAGLVEVKRRHQATKHPDEPMSLFWLSFQYGIFGIADMFTLVGLLEFFYKEAPVGMRSLSTSFTWLSLSFGYYLSSIFVNVINKITRKVSPSKKGWVEGLIPEDLNYNNLNLFYWFLAILSLLNFFHYLYWASWYKYKTEESIVKLDDGGGGEREREEGVPILREEERSGGDIKCHHSEEKEDAPIFHEEEERSEIDLKGRQSEEKEVKN</sequence>
<dbReference type="GO" id="GO:0016020">
    <property type="term" value="C:membrane"/>
    <property type="evidence" value="ECO:0007669"/>
    <property type="project" value="UniProtKB-SubCell"/>
</dbReference>
<feature type="transmembrane region" description="Helical" evidence="6">
    <location>
        <begin position="174"/>
        <end position="196"/>
    </location>
</feature>
<dbReference type="Proteomes" id="UP000685013">
    <property type="component" value="Chromosome 12"/>
</dbReference>
<evidence type="ECO:0000313" key="8">
    <source>
        <dbReference type="Proteomes" id="UP000685013"/>
    </source>
</evidence>
<feature type="transmembrane region" description="Helical" evidence="6">
    <location>
        <begin position="359"/>
        <end position="382"/>
    </location>
</feature>
<feature type="transmembrane region" description="Helical" evidence="6">
    <location>
        <begin position="403"/>
        <end position="422"/>
    </location>
</feature>
<organism evidence="7 8">
    <name type="scientific">Cucurbita argyrosperma subsp. sororia</name>
    <dbReference type="NCBI Taxonomy" id="37648"/>
    <lineage>
        <taxon>Eukaryota</taxon>
        <taxon>Viridiplantae</taxon>
        <taxon>Streptophyta</taxon>
        <taxon>Embryophyta</taxon>
        <taxon>Tracheophyta</taxon>
        <taxon>Spermatophyta</taxon>
        <taxon>Magnoliopsida</taxon>
        <taxon>eudicotyledons</taxon>
        <taxon>Gunneridae</taxon>
        <taxon>Pentapetalae</taxon>
        <taxon>rosids</taxon>
        <taxon>fabids</taxon>
        <taxon>Cucurbitales</taxon>
        <taxon>Cucurbitaceae</taxon>
        <taxon>Cucurbiteae</taxon>
        <taxon>Cucurbita</taxon>
    </lineage>
</organism>
<keyword evidence="8" id="KW-1185">Reference proteome</keyword>
<dbReference type="InterPro" id="IPR000109">
    <property type="entry name" value="POT_fam"/>
</dbReference>
<keyword evidence="3 6" id="KW-1133">Transmembrane helix</keyword>
<keyword evidence="2 6" id="KW-0812">Transmembrane</keyword>
<evidence type="ECO:0000256" key="4">
    <source>
        <dbReference type="ARBA" id="ARBA00023136"/>
    </source>
</evidence>
<feature type="transmembrane region" description="Helical" evidence="6">
    <location>
        <begin position="527"/>
        <end position="546"/>
    </location>
</feature>
<evidence type="ECO:0000313" key="7">
    <source>
        <dbReference type="EMBL" id="KAG6586059.1"/>
    </source>
</evidence>
<feature type="transmembrane region" description="Helical" evidence="6">
    <location>
        <begin position="94"/>
        <end position="113"/>
    </location>
</feature>
<comment type="subcellular location">
    <subcellularLocation>
        <location evidence="1">Membrane</location>
        <topology evidence="1">Multi-pass membrane protein</topology>
    </subcellularLocation>
</comment>
<dbReference type="Pfam" id="PF00854">
    <property type="entry name" value="PTR2"/>
    <property type="match status" value="1"/>
</dbReference>
<evidence type="ECO:0000256" key="2">
    <source>
        <dbReference type="ARBA" id="ARBA00022692"/>
    </source>
</evidence>
<proteinExistence type="predicted"/>
<evidence type="ECO:0000256" key="1">
    <source>
        <dbReference type="ARBA" id="ARBA00004141"/>
    </source>
</evidence>
<reference evidence="7 8" key="1">
    <citation type="journal article" date="2021" name="Hortic Res">
        <title>The domestication of Cucurbita argyrosperma as revealed by the genome of its wild relative.</title>
        <authorList>
            <person name="Barrera-Redondo J."/>
            <person name="Sanchez-de la Vega G."/>
            <person name="Aguirre-Liguori J.A."/>
            <person name="Castellanos-Morales G."/>
            <person name="Gutierrez-Guerrero Y.T."/>
            <person name="Aguirre-Dugua X."/>
            <person name="Aguirre-Planter E."/>
            <person name="Tenaillon M.I."/>
            <person name="Lira-Saade R."/>
            <person name="Eguiarte L.E."/>
        </authorList>
    </citation>
    <scope>NUCLEOTIDE SEQUENCE [LARGE SCALE GENOMIC DNA]</scope>
    <source>
        <strain evidence="7">JBR-2021</strain>
    </source>
</reference>
<evidence type="ECO:0000256" key="5">
    <source>
        <dbReference type="SAM" id="MobiDB-lite"/>
    </source>
</evidence>
<dbReference type="AlphaFoldDB" id="A0AAV6MRB3"/>
<comment type="caution">
    <text evidence="7">The sequence shown here is derived from an EMBL/GenBank/DDBJ whole genome shotgun (WGS) entry which is preliminary data.</text>
</comment>
<dbReference type="PANTHER" id="PTHR11654">
    <property type="entry name" value="OLIGOPEPTIDE TRANSPORTER-RELATED"/>
    <property type="match status" value="1"/>
</dbReference>
<gene>
    <name evidence="7" type="primary">NPF4.5</name>
    <name evidence="7" type="ORF">SDJN03_18792</name>
</gene>
<feature type="transmembrane region" description="Helical" evidence="6">
    <location>
        <begin position="320"/>
        <end position="339"/>
    </location>
</feature>
<feature type="transmembrane region" description="Helical" evidence="6">
    <location>
        <begin position="64"/>
        <end position="82"/>
    </location>
</feature>
<evidence type="ECO:0000256" key="6">
    <source>
        <dbReference type="SAM" id="Phobius"/>
    </source>
</evidence>
<accession>A0AAV6MRB3</accession>
<feature type="transmembrane region" description="Helical" evidence="6">
    <location>
        <begin position="476"/>
        <end position="497"/>
    </location>
</feature>
<protein>
    <submittedName>
        <fullName evidence="7">Protein NRT1/ PTR FAMILY 4.5</fullName>
    </submittedName>
</protein>
<name>A0AAV6MRB3_9ROSI</name>
<dbReference type="EMBL" id="JAGKQH010000012">
    <property type="protein sequence ID" value="KAG6586059.1"/>
    <property type="molecule type" value="Genomic_DNA"/>
</dbReference>
<feature type="transmembrane region" description="Helical" evidence="6">
    <location>
        <begin position="442"/>
        <end position="464"/>
    </location>
</feature>
<feature type="transmembrane region" description="Helical" evidence="6">
    <location>
        <begin position="202"/>
        <end position="223"/>
    </location>
</feature>
<keyword evidence="4 6" id="KW-0472">Membrane</keyword>